<keyword evidence="9" id="KW-0408">Iron</keyword>
<keyword evidence="6" id="KW-0276">Fatty acid metabolism</keyword>
<dbReference type="PANTHER" id="PTHR11351:SF31">
    <property type="entry name" value="DESATURASE 1, ISOFORM A-RELATED"/>
    <property type="match status" value="1"/>
</dbReference>
<keyword evidence="7 14" id="KW-1133">Transmembrane helix</keyword>
<evidence type="ECO:0000259" key="15">
    <source>
        <dbReference type="Pfam" id="PF00487"/>
    </source>
</evidence>
<reference evidence="16 17" key="1">
    <citation type="journal article" date="2023" name="G3 (Bethesda)">
        <title>A chromosome-length genome assembly and annotation of blackberry (Rubus argutus, cv. 'Hillquist').</title>
        <authorList>
            <person name="Bruna T."/>
            <person name="Aryal R."/>
            <person name="Dudchenko O."/>
            <person name="Sargent D.J."/>
            <person name="Mead D."/>
            <person name="Buti M."/>
            <person name="Cavallini A."/>
            <person name="Hytonen T."/>
            <person name="Andres J."/>
            <person name="Pham M."/>
            <person name="Weisz D."/>
            <person name="Mascagni F."/>
            <person name="Usai G."/>
            <person name="Natali L."/>
            <person name="Bassil N."/>
            <person name="Fernandez G.E."/>
            <person name="Lomsadze A."/>
            <person name="Armour M."/>
            <person name="Olukolu B."/>
            <person name="Poorten T."/>
            <person name="Britton C."/>
            <person name="Davik J."/>
            <person name="Ashrafi H."/>
            <person name="Aiden E.L."/>
            <person name="Borodovsky M."/>
            <person name="Worthington M."/>
        </authorList>
    </citation>
    <scope>NUCLEOTIDE SEQUENCE [LARGE SCALE GENOMIC DNA]</scope>
    <source>
        <strain evidence="16">PI 553951</strain>
    </source>
</reference>
<dbReference type="InterPro" id="IPR005804">
    <property type="entry name" value="FA_desaturase_dom"/>
</dbReference>
<evidence type="ECO:0000256" key="5">
    <source>
        <dbReference type="ARBA" id="ARBA00022692"/>
    </source>
</evidence>
<evidence type="ECO:0000256" key="1">
    <source>
        <dbReference type="ARBA" id="ARBA00004141"/>
    </source>
</evidence>
<dbReference type="InterPro" id="IPR015876">
    <property type="entry name" value="Acyl-CoA_DS"/>
</dbReference>
<dbReference type="AlphaFoldDB" id="A0AAW1WIG5"/>
<evidence type="ECO:0000256" key="7">
    <source>
        <dbReference type="ARBA" id="ARBA00022989"/>
    </source>
</evidence>
<evidence type="ECO:0000256" key="14">
    <source>
        <dbReference type="SAM" id="Phobius"/>
    </source>
</evidence>
<comment type="cofactor">
    <cofactor evidence="13">
        <name>Fe(2+)</name>
        <dbReference type="ChEBI" id="CHEBI:29033"/>
    </cofactor>
</comment>
<evidence type="ECO:0000256" key="11">
    <source>
        <dbReference type="ARBA" id="ARBA00023136"/>
    </source>
</evidence>
<evidence type="ECO:0000256" key="8">
    <source>
        <dbReference type="ARBA" id="ARBA00023002"/>
    </source>
</evidence>
<keyword evidence="5 13" id="KW-0812">Transmembrane</keyword>
<protein>
    <recommendedName>
        <fullName evidence="15">Fatty acid desaturase domain-containing protein</fullName>
    </recommendedName>
</protein>
<accession>A0AAW1WIG5</accession>
<evidence type="ECO:0000256" key="12">
    <source>
        <dbReference type="ARBA" id="ARBA00023160"/>
    </source>
</evidence>
<feature type="domain" description="Fatty acid desaturase" evidence="15">
    <location>
        <begin position="154"/>
        <end position="370"/>
    </location>
</feature>
<dbReference type="PRINTS" id="PR00075">
    <property type="entry name" value="FACDDSATRASE"/>
</dbReference>
<evidence type="ECO:0000256" key="10">
    <source>
        <dbReference type="ARBA" id="ARBA00023098"/>
    </source>
</evidence>
<sequence>MDLITSLPSNPKTHHYFNLHRSFHRPGSPVFGIRPIPQSSKVLHFVHYNSKQSEPNKCLSRTKLFTHFLSNSYRTVRSITTDAALAESTEPEPDPEAEPEEHIRILLSDVIVKRPRHVFKGRKWSLSDMATTSVVVGMHVLSLFAPFHFNWGAFWVAVTLYVVTGLFGITLSYHRNLSHRSFKLPKWLEYLFAYCGVQTLQGSPIDWVSTHRYHHQFCDSEKDPHSPIEGFWFSHMSWLFDTSTVSERCGGLDNVGDLEKQPFYKFLKSTYIAHPIALAVILYAMGGFPFLVWGMGVRTIWVYHITWLVNSACHVWGKQAWNTGDLSRNNWWVALLAFGEGWHNNHHAFEYSARHGLDWWQLDMTWYVVRFLQAVGLATDVKVPTEVQKQRMALN</sequence>
<evidence type="ECO:0000256" key="6">
    <source>
        <dbReference type="ARBA" id="ARBA00022832"/>
    </source>
</evidence>
<feature type="transmembrane region" description="Helical" evidence="14">
    <location>
        <begin position="153"/>
        <end position="173"/>
    </location>
</feature>
<comment type="subcellular location">
    <subcellularLocation>
        <location evidence="1">Membrane</location>
        <topology evidence="1">Multi-pass membrane protein</topology>
    </subcellularLocation>
</comment>
<keyword evidence="8 13" id="KW-0560">Oxidoreductase</keyword>
<dbReference type="EMBL" id="JBEDUW010000006">
    <property type="protein sequence ID" value="KAK9923117.1"/>
    <property type="molecule type" value="Genomic_DNA"/>
</dbReference>
<keyword evidence="11 14" id="KW-0472">Membrane</keyword>
<feature type="transmembrane region" description="Helical" evidence="14">
    <location>
        <begin position="271"/>
        <end position="294"/>
    </location>
</feature>
<keyword evidence="10" id="KW-0443">Lipid metabolism</keyword>
<evidence type="ECO:0000256" key="2">
    <source>
        <dbReference type="ARBA" id="ARBA00005189"/>
    </source>
</evidence>
<dbReference type="GO" id="GO:0042761">
    <property type="term" value="P:very long-chain fatty acid biosynthetic process"/>
    <property type="evidence" value="ECO:0007669"/>
    <property type="project" value="TreeGrafter"/>
</dbReference>
<comment type="pathway">
    <text evidence="2">Lipid metabolism.</text>
</comment>
<dbReference type="Proteomes" id="UP001457282">
    <property type="component" value="Unassembled WGS sequence"/>
</dbReference>
<dbReference type="GO" id="GO:0016717">
    <property type="term" value="F:oxidoreductase activity, acting on paired donors, with oxidation of a pair of donors resulting in the reduction of molecular oxygen to two molecules of water"/>
    <property type="evidence" value="ECO:0007669"/>
    <property type="project" value="InterPro"/>
</dbReference>
<evidence type="ECO:0000313" key="16">
    <source>
        <dbReference type="EMBL" id="KAK9923117.1"/>
    </source>
</evidence>
<keyword evidence="12 13" id="KW-0275">Fatty acid biosynthesis</keyword>
<dbReference type="CDD" id="cd03505">
    <property type="entry name" value="Delta9-FADS-like"/>
    <property type="match status" value="1"/>
</dbReference>
<evidence type="ECO:0000256" key="3">
    <source>
        <dbReference type="ARBA" id="ARBA00009295"/>
    </source>
</evidence>
<evidence type="ECO:0000313" key="17">
    <source>
        <dbReference type="Proteomes" id="UP001457282"/>
    </source>
</evidence>
<comment type="domain">
    <text evidence="13">The histidine box domains are involved in binding the catalytic metal ions.</text>
</comment>
<dbReference type="GO" id="GO:0005789">
    <property type="term" value="C:endoplasmic reticulum membrane"/>
    <property type="evidence" value="ECO:0007669"/>
    <property type="project" value="TreeGrafter"/>
</dbReference>
<dbReference type="PANTHER" id="PTHR11351">
    <property type="entry name" value="ACYL-COA DESATURASE"/>
    <property type="match status" value="1"/>
</dbReference>
<evidence type="ECO:0000256" key="4">
    <source>
        <dbReference type="ARBA" id="ARBA00022516"/>
    </source>
</evidence>
<evidence type="ECO:0000256" key="9">
    <source>
        <dbReference type="ARBA" id="ARBA00023004"/>
    </source>
</evidence>
<comment type="caution">
    <text evidence="16">The sequence shown here is derived from an EMBL/GenBank/DDBJ whole genome shotgun (WGS) entry which is preliminary data.</text>
</comment>
<name>A0AAW1WIG5_RUBAR</name>
<keyword evidence="17" id="KW-1185">Reference proteome</keyword>
<organism evidence="16 17">
    <name type="scientific">Rubus argutus</name>
    <name type="common">Southern blackberry</name>
    <dbReference type="NCBI Taxonomy" id="59490"/>
    <lineage>
        <taxon>Eukaryota</taxon>
        <taxon>Viridiplantae</taxon>
        <taxon>Streptophyta</taxon>
        <taxon>Embryophyta</taxon>
        <taxon>Tracheophyta</taxon>
        <taxon>Spermatophyta</taxon>
        <taxon>Magnoliopsida</taxon>
        <taxon>eudicotyledons</taxon>
        <taxon>Gunneridae</taxon>
        <taxon>Pentapetalae</taxon>
        <taxon>rosids</taxon>
        <taxon>fabids</taxon>
        <taxon>Rosales</taxon>
        <taxon>Rosaceae</taxon>
        <taxon>Rosoideae</taxon>
        <taxon>Rosoideae incertae sedis</taxon>
        <taxon>Rubus</taxon>
    </lineage>
</organism>
<proteinExistence type="inferred from homology"/>
<dbReference type="Pfam" id="PF00487">
    <property type="entry name" value="FA_desaturase"/>
    <property type="match status" value="1"/>
</dbReference>
<evidence type="ECO:0000256" key="13">
    <source>
        <dbReference type="RuleBase" id="RU000581"/>
    </source>
</evidence>
<keyword evidence="4 13" id="KW-0444">Lipid biosynthesis</keyword>
<gene>
    <name evidence="16" type="ORF">M0R45_031550</name>
</gene>
<comment type="similarity">
    <text evidence="3 13">Belongs to the fatty acid desaturase type 1 family.</text>
</comment>